<protein>
    <recommendedName>
        <fullName evidence="2">DUF7587 domain-containing protein</fullName>
    </recommendedName>
</protein>
<organism evidence="3 4">
    <name type="scientific">Pseudovirgaria hyperparasitica</name>
    <dbReference type="NCBI Taxonomy" id="470096"/>
    <lineage>
        <taxon>Eukaryota</taxon>
        <taxon>Fungi</taxon>
        <taxon>Dikarya</taxon>
        <taxon>Ascomycota</taxon>
        <taxon>Pezizomycotina</taxon>
        <taxon>Dothideomycetes</taxon>
        <taxon>Dothideomycetes incertae sedis</taxon>
        <taxon>Acrospermales</taxon>
        <taxon>Acrospermaceae</taxon>
        <taxon>Pseudovirgaria</taxon>
    </lineage>
</organism>
<evidence type="ECO:0000313" key="4">
    <source>
        <dbReference type="Proteomes" id="UP000799437"/>
    </source>
</evidence>
<dbReference type="Pfam" id="PF24494">
    <property type="entry name" value="DUF7587"/>
    <property type="match status" value="1"/>
</dbReference>
<dbReference type="RefSeq" id="XP_033601457.1">
    <property type="nucleotide sequence ID" value="XM_033742725.1"/>
</dbReference>
<accession>A0A6A6WAZ6</accession>
<evidence type="ECO:0000313" key="3">
    <source>
        <dbReference type="EMBL" id="KAF2759006.1"/>
    </source>
</evidence>
<feature type="domain" description="DUF7587" evidence="2">
    <location>
        <begin position="106"/>
        <end position="242"/>
    </location>
</feature>
<keyword evidence="4" id="KW-1185">Reference proteome</keyword>
<dbReference type="OrthoDB" id="3483554at2759"/>
<dbReference type="GeneID" id="54483779"/>
<reference evidence="3" key="1">
    <citation type="journal article" date="2020" name="Stud. Mycol.">
        <title>101 Dothideomycetes genomes: a test case for predicting lifestyles and emergence of pathogens.</title>
        <authorList>
            <person name="Haridas S."/>
            <person name="Albert R."/>
            <person name="Binder M."/>
            <person name="Bloem J."/>
            <person name="Labutti K."/>
            <person name="Salamov A."/>
            <person name="Andreopoulos B."/>
            <person name="Baker S."/>
            <person name="Barry K."/>
            <person name="Bills G."/>
            <person name="Bluhm B."/>
            <person name="Cannon C."/>
            <person name="Castanera R."/>
            <person name="Culley D."/>
            <person name="Daum C."/>
            <person name="Ezra D."/>
            <person name="Gonzalez J."/>
            <person name="Henrissat B."/>
            <person name="Kuo A."/>
            <person name="Liang C."/>
            <person name="Lipzen A."/>
            <person name="Lutzoni F."/>
            <person name="Magnuson J."/>
            <person name="Mondo S."/>
            <person name="Nolan M."/>
            <person name="Ohm R."/>
            <person name="Pangilinan J."/>
            <person name="Park H.-J."/>
            <person name="Ramirez L."/>
            <person name="Alfaro M."/>
            <person name="Sun H."/>
            <person name="Tritt A."/>
            <person name="Yoshinaga Y."/>
            <person name="Zwiers L.-H."/>
            <person name="Turgeon B."/>
            <person name="Goodwin S."/>
            <person name="Spatafora J."/>
            <person name="Crous P."/>
            <person name="Grigoriev I."/>
        </authorList>
    </citation>
    <scope>NUCLEOTIDE SEQUENCE</scope>
    <source>
        <strain evidence="3">CBS 121739</strain>
    </source>
</reference>
<dbReference type="InterPro" id="IPR056009">
    <property type="entry name" value="DUF7587"/>
</dbReference>
<sequence length="369" mass="41479">MPPSSTYEPFDASAPSFTDSTISSFGSQSSMYSLQQKLNPQDLLGGSVDGVGTLGTSLWRKSLKRFIEDEDEEEDEEGEEEEGEEEVHPWNTSQQQGATLETPFLRLWDEHSGSQPKDNHMKARATRQRLNTRASRKESLSLHLKHDTRTPTPYISFTVSPSAIRGLAPRRTEKRGPQKLIVVDPIARKRNRMPFLHVLDEMDYYDIPDPYNQRNRYYRDHYICLWEVTPDEVVGQWDYDDLLSTSEDWYEDIILPAVENFRQKTTASDAEELANLLGGVSLANKPKALQSSSKPNKAVSVESAALNDHVSKKGAVLGSASEKASTRNATTGKARPKKATPKEPSSSETVSDKHKPKIKPVRLAFIEDE</sequence>
<feature type="compositionally biased region" description="Polar residues" evidence="1">
    <location>
        <begin position="322"/>
        <end position="331"/>
    </location>
</feature>
<evidence type="ECO:0000256" key="1">
    <source>
        <dbReference type="SAM" id="MobiDB-lite"/>
    </source>
</evidence>
<name>A0A6A6WAZ6_9PEZI</name>
<dbReference type="EMBL" id="ML996570">
    <property type="protein sequence ID" value="KAF2759006.1"/>
    <property type="molecule type" value="Genomic_DNA"/>
</dbReference>
<feature type="region of interest" description="Disordered" evidence="1">
    <location>
        <begin position="110"/>
        <end position="142"/>
    </location>
</feature>
<feature type="compositionally biased region" description="Acidic residues" evidence="1">
    <location>
        <begin position="68"/>
        <end position="85"/>
    </location>
</feature>
<feature type="region of interest" description="Disordered" evidence="1">
    <location>
        <begin position="312"/>
        <end position="369"/>
    </location>
</feature>
<feature type="compositionally biased region" description="Basic and acidic residues" evidence="1">
    <location>
        <begin position="110"/>
        <end position="121"/>
    </location>
</feature>
<feature type="region of interest" description="Disordered" evidence="1">
    <location>
        <begin position="66"/>
        <end position="96"/>
    </location>
</feature>
<proteinExistence type="predicted"/>
<gene>
    <name evidence="3" type="ORF">EJ05DRAFT_463663</name>
</gene>
<evidence type="ECO:0000259" key="2">
    <source>
        <dbReference type="Pfam" id="PF24494"/>
    </source>
</evidence>
<dbReference type="AlphaFoldDB" id="A0A6A6WAZ6"/>
<dbReference type="Proteomes" id="UP000799437">
    <property type="component" value="Unassembled WGS sequence"/>
</dbReference>